<keyword evidence="2" id="KW-0238">DNA-binding</keyword>
<gene>
    <name evidence="5" type="ordered locus">Curi_c17750</name>
</gene>
<keyword evidence="6" id="KW-1185">Reference proteome</keyword>
<dbReference type="OrthoDB" id="6400170at2"/>
<dbReference type="STRING" id="1128398.Curi_c17750"/>
<evidence type="ECO:0000259" key="4">
    <source>
        <dbReference type="PROSITE" id="PS50995"/>
    </source>
</evidence>
<dbReference type="InterPro" id="IPR036388">
    <property type="entry name" value="WH-like_DNA-bd_sf"/>
</dbReference>
<dbReference type="SUPFAM" id="SSF46785">
    <property type="entry name" value="Winged helix' DNA-binding domain"/>
    <property type="match status" value="1"/>
</dbReference>
<keyword evidence="1" id="KW-0805">Transcription regulation</keyword>
<name>K0B133_GOTA9</name>
<keyword evidence="3" id="KW-0804">Transcription</keyword>
<dbReference type="EMBL" id="CP003326">
    <property type="protein sequence ID" value="AFS78782.1"/>
    <property type="molecule type" value="Genomic_DNA"/>
</dbReference>
<dbReference type="GO" id="GO:0003677">
    <property type="term" value="F:DNA binding"/>
    <property type="evidence" value="ECO:0007669"/>
    <property type="project" value="UniProtKB-KW"/>
</dbReference>
<dbReference type="SMART" id="SM00347">
    <property type="entry name" value="HTH_MARR"/>
    <property type="match status" value="1"/>
</dbReference>
<dbReference type="Pfam" id="PF01047">
    <property type="entry name" value="MarR"/>
    <property type="match status" value="1"/>
</dbReference>
<dbReference type="AlphaFoldDB" id="K0B133"/>
<organism evidence="5 6">
    <name type="scientific">Gottschalkia acidurici (strain ATCC 7906 / DSM 604 / BCRC 14475 / CIP 104303 / KCTC 5404 / NCIMB 10678 / 9a)</name>
    <name type="common">Clostridium acidurici</name>
    <dbReference type="NCBI Taxonomy" id="1128398"/>
    <lineage>
        <taxon>Bacteria</taxon>
        <taxon>Bacillati</taxon>
        <taxon>Bacillota</taxon>
        <taxon>Tissierellia</taxon>
        <taxon>Tissierellales</taxon>
        <taxon>Gottschalkiaceae</taxon>
        <taxon>Gottschalkia</taxon>
    </lineage>
</organism>
<dbReference type="HOGENOM" id="CLU_083287_18_7_9"/>
<dbReference type="RefSeq" id="WP_014967918.1">
    <property type="nucleotide sequence ID" value="NC_018664.1"/>
</dbReference>
<accession>K0B133</accession>
<dbReference type="GO" id="GO:0003700">
    <property type="term" value="F:DNA-binding transcription factor activity"/>
    <property type="evidence" value="ECO:0007669"/>
    <property type="project" value="InterPro"/>
</dbReference>
<evidence type="ECO:0000313" key="5">
    <source>
        <dbReference type="EMBL" id="AFS78782.1"/>
    </source>
</evidence>
<evidence type="ECO:0000256" key="2">
    <source>
        <dbReference type="ARBA" id="ARBA00023125"/>
    </source>
</evidence>
<sequence length="142" mass="16640">MKTFEESSLDFLLNNVIRLHYIRTHELLEKISLYPGQPRVLHALWTKDGLSQKELGERLNIKPSTVTVMINRMEKCGLVKRIQDENDLRVSKIYLCEKGEKLKDDAAEVLKDVNDKTFFGFTSEEKEIMSNFLNRMYKNLSK</sequence>
<dbReference type="KEGG" id="cad:Curi_c17750"/>
<dbReference type="PANTHER" id="PTHR42756">
    <property type="entry name" value="TRANSCRIPTIONAL REGULATOR, MARR"/>
    <property type="match status" value="1"/>
</dbReference>
<protein>
    <submittedName>
        <fullName evidence="5">Transcriptional regulator, MarR family</fullName>
    </submittedName>
</protein>
<dbReference type="CDD" id="cd00090">
    <property type="entry name" value="HTH_ARSR"/>
    <property type="match status" value="1"/>
</dbReference>
<dbReference type="PANTHER" id="PTHR42756:SF1">
    <property type="entry name" value="TRANSCRIPTIONAL REPRESSOR OF EMRAB OPERON"/>
    <property type="match status" value="1"/>
</dbReference>
<dbReference type="InterPro" id="IPR036390">
    <property type="entry name" value="WH_DNA-bd_sf"/>
</dbReference>
<reference evidence="5 6" key="1">
    <citation type="journal article" date="2012" name="PLoS ONE">
        <title>The purine-utilizing bacterium Clostridium acidurici 9a: a genome-guided metabolic reconsideration.</title>
        <authorList>
            <person name="Hartwich K."/>
            <person name="Poehlein A."/>
            <person name="Daniel R."/>
        </authorList>
    </citation>
    <scope>NUCLEOTIDE SEQUENCE [LARGE SCALE GENOMIC DNA]</scope>
    <source>
        <strain evidence="6">ATCC 7906 / DSM 604 / BCRC 14475 / CIP 104303 / KCTC 5404 / NCIMB 10678 / 9a</strain>
    </source>
</reference>
<dbReference type="PROSITE" id="PS50995">
    <property type="entry name" value="HTH_MARR_2"/>
    <property type="match status" value="1"/>
</dbReference>
<evidence type="ECO:0000256" key="3">
    <source>
        <dbReference type="ARBA" id="ARBA00023163"/>
    </source>
</evidence>
<proteinExistence type="predicted"/>
<dbReference type="eggNOG" id="COG1846">
    <property type="taxonomic scope" value="Bacteria"/>
</dbReference>
<evidence type="ECO:0000313" key="6">
    <source>
        <dbReference type="Proteomes" id="UP000006094"/>
    </source>
</evidence>
<dbReference type="Gene3D" id="1.10.10.10">
    <property type="entry name" value="Winged helix-like DNA-binding domain superfamily/Winged helix DNA-binding domain"/>
    <property type="match status" value="1"/>
</dbReference>
<dbReference type="Proteomes" id="UP000006094">
    <property type="component" value="Chromosome"/>
</dbReference>
<dbReference type="InterPro" id="IPR000835">
    <property type="entry name" value="HTH_MarR-typ"/>
</dbReference>
<dbReference type="InterPro" id="IPR011991">
    <property type="entry name" value="ArsR-like_HTH"/>
</dbReference>
<dbReference type="PRINTS" id="PR00598">
    <property type="entry name" value="HTHMARR"/>
</dbReference>
<evidence type="ECO:0000256" key="1">
    <source>
        <dbReference type="ARBA" id="ARBA00023015"/>
    </source>
</evidence>
<feature type="domain" description="HTH marR-type" evidence="4">
    <location>
        <begin position="6"/>
        <end position="138"/>
    </location>
</feature>